<evidence type="ECO:0000313" key="2">
    <source>
        <dbReference type="EMBL" id="MBV7274745.1"/>
    </source>
</evidence>
<dbReference type="Pfam" id="PF00753">
    <property type="entry name" value="Lactamase_B"/>
    <property type="match status" value="1"/>
</dbReference>
<gene>
    <name evidence="2" type="ORF">I6U48_17765</name>
</gene>
<dbReference type="AlphaFoldDB" id="A0A949WS40"/>
<dbReference type="InterPro" id="IPR001279">
    <property type="entry name" value="Metallo-B-lactamas"/>
</dbReference>
<sequence>MKLTVLIDNNTFIDRYFYGEPGVSYFIQEGDNSILFDVGYTDAFIRNAHKMNVNLKNINSIVISHGHIDHTWGLFDLIKLYTEAAIEKIKYNKPKLIAHPLAFLNKQISEEEEIGCIITEDKLGKHFNMNLSKEPIWITDKLVFLGEIERSNDFENKIPIGRTECNGVEIDDYVLDDSALVYKSSKGLVIITGCSHSGICNIIEYSKKICEDNRIIDVIGGFHLLNPKEELLRYTCEYMKQSNVKEIHAGHCTDLRSKIELSKYVDLKEMGVGLVLEYD</sequence>
<name>A0A949WS40_9CLOT</name>
<evidence type="ECO:0000259" key="1">
    <source>
        <dbReference type="Pfam" id="PF00753"/>
    </source>
</evidence>
<dbReference type="InterPro" id="IPR041712">
    <property type="entry name" value="DHPS-like_MBL-fold"/>
</dbReference>
<dbReference type="Proteomes" id="UP000694308">
    <property type="component" value="Unassembled WGS sequence"/>
</dbReference>
<dbReference type="RefSeq" id="WP_218321804.1">
    <property type="nucleotide sequence ID" value="NZ_JAEEGC010000097.1"/>
</dbReference>
<dbReference type="CDD" id="cd07713">
    <property type="entry name" value="DHPS-like_MBL-fold"/>
    <property type="match status" value="1"/>
</dbReference>
<evidence type="ECO:0000313" key="3">
    <source>
        <dbReference type="Proteomes" id="UP000694308"/>
    </source>
</evidence>
<comment type="caution">
    <text evidence="2">The sequence shown here is derived from an EMBL/GenBank/DDBJ whole genome shotgun (WGS) entry which is preliminary data.</text>
</comment>
<accession>A0A949WS40</accession>
<dbReference type="PANTHER" id="PTHR13754">
    <property type="entry name" value="METALLO-BETA-LACTAMASE SUPERFAMILY PROTEIN"/>
    <property type="match status" value="1"/>
</dbReference>
<dbReference type="InterPro" id="IPR052926">
    <property type="entry name" value="Metallo-beta-lactamase_dom"/>
</dbReference>
<feature type="domain" description="Metallo-beta-lactamase" evidence="1">
    <location>
        <begin position="20"/>
        <end position="82"/>
    </location>
</feature>
<reference evidence="2" key="1">
    <citation type="submission" date="2020-12" db="EMBL/GenBank/DDBJ databases">
        <title>Clostridium thailandense sp. nov., a novel acetogenic bacterium isolated from peat land soil in Thailand.</title>
        <authorList>
            <person name="Chaikitkaew S."/>
            <person name="Birkeland N.K."/>
        </authorList>
    </citation>
    <scope>NUCLEOTIDE SEQUENCE</scope>
    <source>
        <strain evidence="2">PL3</strain>
    </source>
</reference>
<organism evidence="2 3">
    <name type="scientific">Clostridium thailandense</name>
    <dbReference type="NCBI Taxonomy" id="2794346"/>
    <lineage>
        <taxon>Bacteria</taxon>
        <taxon>Bacillati</taxon>
        <taxon>Bacillota</taxon>
        <taxon>Clostridia</taxon>
        <taxon>Eubacteriales</taxon>
        <taxon>Clostridiaceae</taxon>
        <taxon>Clostridium</taxon>
    </lineage>
</organism>
<dbReference type="EMBL" id="JAEEGC010000097">
    <property type="protein sequence ID" value="MBV7274745.1"/>
    <property type="molecule type" value="Genomic_DNA"/>
</dbReference>
<protein>
    <submittedName>
        <fullName evidence="2">MBL fold metallo-hydrolase</fullName>
    </submittedName>
</protein>
<dbReference type="GO" id="GO:0016740">
    <property type="term" value="F:transferase activity"/>
    <property type="evidence" value="ECO:0007669"/>
    <property type="project" value="TreeGrafter"/>
</dbReference>
<proteinExistence type="predicted"/>
<dbReference type="PANTHER" id="PTHR13754:SF18">
    <property type="entry name" value="7,8-DIHYDROPTERIN-6-METHYL-4-(BETA-D-RIBOFURANOSYL)-AMINOBENZENE-5'-PHOSPHATE SYNTHASE"/>
    <property type="match status" value="1"/>
</dbReference>
<keyword evidence="3" id="KW-1185">Reference proteome</keyword>